<evidence type="ECO:0000313" key="3">
    <source>
        <dbReference type="Proteomes" id="UP000195913"/>
    </source>
</evidence>
<dbReference type="Proteomes" id="UP000195913">
    <property type="component" value="Unassembled WGS sequence"/>
</dbReference>
<dbReference type="AlphaFoldDB" id="A0A1R4GWE6"/>
<keyword evidence="2" id="KW-0808">Transferase</keyword>
<accession>A0A1R4GWE6</accession>
<dbReference type="EC" id="2.7.1.59" evidence="2"/>
<proteinExistence type="inferred from homology"/>
<name>A0A1R4GWE6_9MICC</name>
<evidence type="ECO:0000256" key="1">
    <source>
        <dbReference type="ARBA" id="ARBA00006479"/>
    </source>
</evidence>
<dbReference type="InterPro" id="IPR043129">
    <property type="entry name" value="ATPase_NBD"/>
</dbReference>
<gene>
    <name evidence="2" type="ORF">FM101_14470</name>
</gene>
<dbReference type="GO" id="GO:0045127">
    <property type="term" value="F:N-acetylglucosamine kinase activity"/>
    <property type="evidence" value="ECO:0007669"/>
    <property type="project" value="UniProtKB-EC"/>
</dbReference>
<dbReference type="Pfam" id="PF00480">
    <property type="entry name" value="ROK"/>
    <property type="match status" value="1"/>
</dbReference>
<reference evidence="2 3" key="1">
    <citation type="submission" date="2017-02" db="EMBL/GenBank/DDBJ databases">
        <authorList>
            <person name="Peterson S.W."/>
        </authorList>
    </citation>
    <scope>NUCLEOTIDE SEQUENCE [LARGE SCALE GENOMIC DNA]</scope>
    <source>
        <strain evidence="2 3">B Ar 00.02</strain>
    </source>
</reference>
<protein>
    <submittedName>
        <fullName evidence="2">Predicted N-acetyl-glucosamine kinase 2, ROK family</fullName>
        <ecNumber evidence="2">2.7.1.59</ecNumber>
    </submittedName>
</protein>
<dbReference type="Gene3D" id="3.30.420.40">
    <property type="match status" value="2"/>
</dbReference>
<dbReference type="EMBL" id="FUHW01000050">
    <property type="protein sequence ID" value="SJM72152.1"/>
    <property type="molecule type" value="Genomic_DNA"/>
</dbReference>
<dbReference type="PANTHER" id="PTHR18964:SF149">
    <property type="entry name" value="BIFUNCTIONAL UDP-N-ACETYLGLUCOSAMINE 2-EPIMERASE_N-ACETYLMANNOSAMINE KINASE"/>
    <property type="match status" value="1"/>
</dbReference>
<keyword evidence="2" id="KW-0418">Kinase</keyword>
<dbReference type="RefSeq" id="WP_087000872.1">
    <property type="nucleotide sequence ID" value="NZ_FUHW01000050.1"/>
</dbReference>
<dbReference type="InterPro" id="IPR000600">
    <property type="entry name" value="ROK"/>
</dbReference>
<dbReference type="PANTHER" id="PTHR18964">
    <property type="entry name" value="ROK (REPRESSOR, ORF, KINASE) FAMILY"/>
    <property type="match status" value="1"/>
</dbReference>
<organism evidence="2 3">
    <name type="scientific">Arthrobacter rhombi</name>
    <dbReference type="NCBI Taxonomy" id="71253"/>
    <lineage>
        <taxon>Bacteria</taxon>
        <taxon>Bacillati</taxon>
        <taxon>Actinomycetota</taxon>
        <taxon>Actinomycetes</taxon>
        <taxon>Micrococcales</taxon>
        <taxon>Micrococcaceae</taxon>
        <taxon>Arthrobacter</taxon>
    </lineage>
</organism>
<sequence>MEPAYLLFDIGGTDIKAALAAVDGTLHTVLRSPTPQAGDPGAGAVLAELDVLRGRLQAEHPSLTPVAAGVVVCGTVDEHAGTGVFSSNLGWRNVPFRRLCTERFGIPTGFGHDVGTAGEAELALGAGRLLGEQARNTAVLVIGTGIAGALFVDGRRLEAGGFAGEIGHAAVPGGGDCPCGAHGCLETVGSAAAIARNYARATGTQVNGAREVLERLHAGDAEAQRCWNEAIEALSFSIAQLCASVGPEAVIIGGGLAQAGEDLLAPLRAAVEARLSFHRKPRILAAELGQDAGLRGAYLRAEAARTAGTEETP</sequence>
<dbReference type="SUPFAM" id="SSF53067">
    <property type="entry name" value="Actin-like ATPase domain"/>
    <property type="match status" value="1"/>
</dbReference>
<keyword evidence="3" id="KW-1185">Reference proteome</keyword>
<comment type="similarity">
    <text evidence="1">Belongs to the ROK (NagC/XylR) family.</text>
</comment>
<evidence type="ECO:0000313" key="2">
    <source>
        <dbReference type="EMBL" id="SJM72152.1"/>
    </source>
</evidence>